<organism evidence="4 5">
    <name type="scientific">Dipteronia sinensis</name>
    <dbReference type="NCBI Taxonomy" id="43782"/>
    <lineage>
        <taxon>Eukaryota</taxon>
        <taxon>Viridiplantae</taxon>
        <taxon>Streptophyta</taxon>
        <taxon>Embryophyta</taxon>
        <taxon>Tracheophyta</taxon>
        <taxon>Spermatophyta</taxon>
        <taxon>Magnoliopsida</taxon>
        <taxon>eudicotyledons</taxon>
        <taxon>Gunneridae</taxon>
        <taxon>Pentapetalae</taxon>
        <taxon>rosids</taxon>
        <taxon>malvids</taxon>
        <taxon>Sapindales</taxon>
        <taxon>Sapindaceae</taxon>
        <taxon>Hippocastanoideae</taxon>
        <taxon>Acereae</taxon>
        <taxon>Dipteronia</taxon>
    </lineage>
</organism>
<dbReference type="InterPro" id="IPR029058">
    <property type="entry name" value="AB_hydrolase_fold"/>
</dbReference>
<accession>A0AAE0DTS8</accession>
<comment type="caution">
    <text evidence="4">The sequence shown here is derived from an EMBL/GenBank/DDBJ whole genome shotgun (WGS) entry which is preliminary data.</text>
</comment>
<evidence type="ECO:0000259" key="3">
    <source>
        <dbReference type="Pfam" id="PF00561"/>
    </source>
</evidence>
<dbReference type="Pfam" id="PF00561">
    <property type="entry name" value="Abhydrolase_1"/>
    <property type="match status" value="3"/>
</dbReference>
<dbReference type="Gene3D" id="3.40.50.1820">
    <property type="entry name" value="alpha/beta hydrolase"/>
    <property type="match status" value="3"/>
</dbReference>
<evidence type="ECO:0000256" key="1">
    <source>
        <dbReference type="ARBA" id="ARBA00022801"/>
    </source>
</evidence>
<dbReference type="EMBL" id="JANJYJ010000009">
    <property type="protein sequence ID" value="KAK3188034.1"/>
    <property type="molecule type" value="Genomic_DNA"/>
</dbReference>
<dbReference type="PANTHER" id="PTHR43329">
    <property type="entry name" value="EPOXIDE HYDROLASE"/>
    <property type="match status" value="1"/>
</dbReference>
<dbReference type="Proteomes" id="UP001281410">
    <property type="component" value="Unassembled WGS sequence"/>
</dbReference>
<reference evidence="4" key="1">
    <citation type="journal article" date="2023" name="Plant J.">
        <title>Genome sequences and population genomics provide insights into the demographic history, inbreeding, and mutation load of two 'living fossil' tree species of Dipteronia.</title>
        <authorList>
            <person name="Feng Y."/>
            <person name="Comes H.P."/>
            <person name="Chen J."/>
            <person name="Zhu S."/>
            <person name="Lu R."/>
            <person name="Zhang X."/>
            <person name="Li P."/>
            <person name="Qiu J."/>
            <person name="Olsen K.M."/>
            <person name="Qiu Y."/>
        </authorList>
    </citation>
    <scope>NUCLEOTIDE SEQUENCE</scope>
    <source>
        <strain evidence="4">NBL</strain>
    </source>
</reference>
<evidence type="ECO:0000256" key="2">
    <source>
        <dbReference type="ARBA" id="ARBA00038334"/>
    </source>
</evidence>
<dbReference type="InterPro" id="IPR000073">
    <property type="entry name" value="AB_hydrolase_1"/>
</dbReference>
<feature type="domain" description="AB hydrolase-1" evidence="3">
    <location>
        <begin position="366"/>
        <end position="633"/>
    </location>
</feature>
<keyword evidence="5" id="KW-1185">Reference proteome</keyword>
<dbReference type="PRINTS" id="PR00412">
    <property type="entry name" value="EPOXHYDRLASE"/>
</dbReference>
<feature type="domain" description="AB hydrolase-1" evidence="3">
    <location>
        <begin position="674"/>
        <end position="785"/>
    </location>
</feature>
<feature type="domain" description="AB hydrolase-1" evidence="3">
    <location>
        <begin position="26"/>
        <end position="295"/>
    </location>
</feature>
<dbReference type="GO" id="GO:0016787">
    <property type="term" value="F:hydrolase activity"/>
    <property type="evidence" value="ECO:0007669"/>
    <property type="project" value="UniProtKB-KW"/>
</dbReference>
<gene>
    <name evidence="4" type="ORF">Dsin_027595</name>
</gene>
<evidence type="ECO:0000313" key="5">
    <source>
        <dbReference type="Proteomes" id="UP001281410"/>
    </source>
</evidence>
<name>A0AAE0DTS8_9ROSI</name>
<sequence length="964" mass="108598">MDQIQHNFINVQGLNLHVADTGIGPNTVVFLHGFPEIWYSWRHQMVAVAKAGFRAIAPDYRGYGLSDPPPQPEKASYKDVIADLLAILDALGLAKVFLIAKDFGARPAYLLALLHPERVSGVITLGVPYVPPGPSQLNKYLPEGFYISRWQEPGRAEADFGRLDAKTVVRNVYVLFSRSDIPIAAENQEIMDLVDDSTPLPPWFTEEDLATYGALYEKSGFQTALKIPYRSMDENFDIAEPIVKVPALFIMGDEDYVLKFPGMEEYIRSGKVKDFVPDLEIIHLPEGSHFVQEQSPEQVNQLILAFLNKHYVSPVSVSPTLKTVLSEENNRHLSPSHCLKMDQIQHNFINVQGLNLHVAETGTGPNTVVFLHGFPEIWYSWRHQMVAVASAGFRSIAPDYRGCGLSDPPRQPEKASYKDVIADLLAIFDALGLAKVFLIAKDFGIRSAYLFALFHPERVLGIITLGMPLKPTGPSRFKSLPKGFYISRWQEPGRAEADFGRLDAKTVVRNIYILFSRSDVPIAAENQEIMDLVDASTPLPPWFTEEDLATYGALYEKSGFQTALQVPYRSVDENFNIAEPIVKVPALCIIGDKDFALKFPGQEEYIRSGKAKDFVPNLEILHLPEGTHFVQEQFPEQVNQLFLAFLNKHIIHHKYIDIRGVKLHIAEIGSGPKAVVLLHGFPEIWYSWRHQMIALAAAGYRAIAPDLRGYGLSEPHPELEKASFSDFVHDTLAILDHFQIEKAFLVGKDFGSWPVFLLSLLHPTRISGVVSLGVPFFVPRPQRYQGLPEGFYISRWKEPGRAQADFSRFDVKTVWKNIYLLFSRSEIPIADKDKELMDMVDPSSPLPPWLTNEDFAIYTSLYENSGFDSPMQVPYTSLLSKLGEFTITNPKVEVPVLLIMGGKDYFLKFPGIEEYIKSGEVKNYVNDLEIKFLADGNHFIQEQFPDQVNDLIISFLNQVVPVQD</sequence>
<evidence type="ECO:0000313" key="4">
    <source>
        <dbReference type="EMBL" id="KAK3188034.1"/>
    </source>
</evidence>
<dbReference type="InterPro" id="IPR000639">
    <property type="entry name" value="Epox_hydrolase-like"/>
</dbReference>
<keyword evidence="1" id="KW-0378">Hydrolase</keyword>
<dbReference type="SUPFAM" id="SSF53474">
    <property type="entry name" value="alpha/beta-Hydrolases"/>
    <property type="match status" value="3"/>
</dbReference>
<protein>
    <recommendedName>
        <fullName evidence="3">AB hydrolase-1 domain-containing protein</fullName>
    </recommendedName>
</protein>
<comment type="similarity">
    <text evidence="2">Belongs to the AB hydrolase superfamily. Epoxide hydrolase family.</text>
</comment>
<dbReference type="AlphaFoldDB" id="A0AAE0DTS8"/>
<proteinExistence type="inferred from homology"/>